<evidence type="ECO:0000256" key="1">
    <source>
        <dbReference type="SAM" id="SignalP"/>
    </source>
</evidence>
<evidence type="ECO:0000313" key="3">
    <source>
        <dbReference type="Proteomes" id="UP000241074"/>
    </source>
</evidence>
<reference evidence="2 3" key="2">
    <citation type="submission" date="2018-03" db="EMBL/GenBank/DDBJ databases">
        <authorList>
            <person name="Keele B.F."/>
        </authorList>
    </citation>
    <scope>NUCLEOTIDE SEQUENCE [LARGE SCALE GENOMIC DNA]</scope>
    <source>
        <strain evidence="2 3">D13</strain>
    </source>
</reference>
<keyword evidence="3" id="KW-1185">Reference proteome</keyword>
<accession>A0A2P1PNI6</accession>
<reference evidence="2 3" key="1">
    <citation type="submission" date="2018-03" db="EMBL/GenBank/DDBJ databases">
        <title>Ahniella affigens gen. nov., sp. nov., a gammaproteobacterium isolated from sandy soil near a stream.</title>
        <authorList>
            <person name="Ko Y."/>
            <person name="Kim J.-H."/>
        </authorList>
    </citation>
    <scope>NUCLEOTIDE SEQUENCE [LARGE SCALE GENOMIC DNA]</scope>
    <source>
        <strain evidence="2 3">D13</strain>
    </source>
</reference>
<dbReference type="AlphaFoldDB" id="A0A2P1PNI6"/>
<dbReference type="KEGG" id="xba:C7S18_03975"/>
<sequence>MGAKTMKRKVLLIALLAMAEASQAAPLVLSPGVLVDTETGLAFAANRNGFTQQLQLSDGTSIWTSPEQAFPLGVADGFLVALARAEAPGSANVLLMDPNTGNVADRISVDLPEPVSASFFPQPGQRFEATLQDTEEGMRFYWRHEVRALRGAAMVELDAGGNEVINPVTVTSGAFDLVAHQNRQLAIPVRADVAPPVAPTIALQGAERIPGIAGEQYRAADDRHVLSPEAKPHDALRQIYTWSVYDRDGNRVGHYTSPYARAPYLVRNSQLILREQPFAHAGTNGQWQEHSTRLVVADLQTGRELWDFEILDHQYRGPTPP</sequence>
<proteinExistence type="predicted"/>
<feature type="chain" id="PRO_5015190027" evidence="1">
    <location>
        <begin position="25"/>
        <end position="321"/>
    </location>
</feature>
<name>A0A2P1PNI6_9GAMM</name>
<feature type="signal peptide" evidence="1">
    <location>
        <begin position="1"/>
        <end position="24"/>
    </location>
</feature>
<organism evidence="2 3">
    <name type="scientific">Ahniella affigens</name>
    <dbReference type="NCBI Taxonomy" id="2021234"/>
    <lineage>
        <taxon>Bacteria</taxon>
        <taxon>Pseudomonadati</taxon>
        <taxon>Pseudomonadota</taxon>
        <taxon>Gammaproteobacteria</taxon>
        <taxon>Lysobacterales</taxon>
        <taxon>Rhodanobacteraceae</taxon>
        <taxon>Ahniella</taxon>
    </lineage>
</organism>
<dbReference type="EMBL" id="CP027860">
    <property type="protein sequence ID" value="AVP96401.1"/>
    <property type="molecule type" value="Genomic_DNA"/>
</dbReference>
<protein>
    <submittedName>
        <fullName evidence="2">Uncharacterized protein</fullName>
    </submittedName>
</protein>
<gene>
    <name evidence="2" type="ORF">C7S18_03975</name>
</gene>
<keyword evidence="1" id="KW-0732">Signal</keyword>
<evidence type="ECO:0000313" key="2">
    <source>
        <dbReference type="EMBL" id="AVP96401.1"/>
    </source>
</evidence>
<dbReference type="Proteomes" id="UP000241074">
    <property type="component" value="Chromosome"/>
</dbReference>